<evidence type="ECO:0000313" key="1">
    <source>
        <dbReference type="EMBL" id="OAL35116.1"/>
    </source>
</evidence>
<proteinExistence type="predicted"/>
<sequence length="133" mass="15395">MSLDPQQSPILLDGLPLALTQAAAYMQQTGIDFKEHIRLYNTRWKDLMQFHKKDGIPLPAYDRNIWTTWMISFEAIRQRNEATSNLLLFWAFLDHRDLWYGLQWSPTAAPDLCPQICTNNSTTRAASPTALRQ</sequence>
<accession>A0A178D065</accession>
<dbReference type="GeneID" id="34589010"/>
<dbReference type="AlphaFoldDB" id="A0A178D065"/>
<dbReference type="Proteomes" id="UP000185904">
    <property type="component" value="Unassembled WGS sequence"/>
</dbReference>
<keyword evidence="2" id="KW-1185">Reference proteome</keyword>
<organism evidence="1 2">
    <name type="scientific">Fonsecaea nubica</name>
    <dbReference type="NCBI Taxonomy" id="856822"/>
    <lineage>
        <taxon>Eukaryota</taxon>
        <taxon>Fungi</taxon>
        <taxon>Dikarya</taxon>
        <taxon>Ascomycota</taxon>
        <taxon>Pezizomycotina</taxon>
        <taxon>Eurotiomycetes</taxon>
        <taxon>Chaetothyriomycetidae</taxon>
        <taxon>Chaetothyriales</taxon>
        <taxon>Herpotrichiellaceae</taxon>
        <taxon>Fonsecaea</taxon>
    </lineage>
</organism>
<name>A0A178D065_9EURO</name>
<gene>
    <name evidence="1" type="ORF">AYO20_05593</name>
</gene>
<evidence type="ECO:0000313" key="2">
    <source>
        <dbReference type="Proteomes" id="UP000185904"/>
    </source>
</evidence>
<comment type="caution">
    <text evidence="1">The sequence shown here is derived from an EMBL/GenBank/DDBJ whole genome shotgun (WGS) entry which is preliminary data.</text>
</comment>
<dbReference type="RefSeq" id="XP_022500128.1">
    <property type="nucleotide sequence ID" value="XM_022643887.1"/>
</dbReference>
<dbReference type="OrthoDB" id="4161066at2759"/>
<dbReference type="EMBL" id="LVCJ01000033">
    <property type="protein sequence ID" value="OAL35116.1"/>
    <property type="molecule type" value="Genomic_DNA"/>
</dbReference>
<protein>
    <submittedName>
        <fullName evidence="1">Uncharacterized protein</fullName>
    </submittedName>
</protein>
<reference evidence="1 2" key="1">
    <citation type="submission" date="2016-03" db="EMBL/GenBank/DDBJ databases">
        <title>The draft genome sequence of Fonsecaea nubica causative agent of cutaneous subcutaneous infection in human host.</title>
        <authorList>
            <person name="Costa F."/>
            <person name="Sybren D.H."/>
            <person name="Raittz R.T."/>
            <person name="Weiss V.A."/>
            <person name="Leao A.C."/>
            <person name="Gomes R."/>
            <person name="De Souza E.M."/>
            <person name="Pedrosa F.O."/>
            <person name="Steffens M.B."/>
            <person name="Bombassaro A."/>
            <person name="Tadra-Sfeir M.Z."/>
            <person name="Moreno L.F."/>
            <person name="Najafzadeh M.J."/>
            <person name="Felipe M.S."/>
            <person name="Teixeira M."/>
            <person name="Sun J."/>
            <person name="Xi L."/>
            <person name="Castro M.A."/>
            <person name="Vicente V.A."/>
        </authorList>
    </citation>
    <scope>NUCLEOTIDE SEQUENCE [LARGE SCALE GENOMIC DNA]</scope>
    <source>
        <strain evidence="1 2">CBS 269.64</strain>
    </source>
</reference>